<gene>
    <name evidence="1" type="ORF">A1O9_09912</name>
</gene>
<keyword evidence="2" id="KW-1185">Reference proteome</keyword>
<accession>A0A072P337</accession>
<dbReference type="STRING" id="1182545.A0A072P337"/>
<dbReference type="Gene3D" id="3.90.1200.10">
    <property type="match status" value="1"/>
</dbReference>
<dbReference type="GO" id="GO:0016740">
    <property type="term" value="F:transferase activity"/>
    <property type="evidence" value="ECO:0007669"/>
    <property type="project" value="UniProtKB-KW"/>
</dbReference>
<dbReference type="AlphaFoldDB" id="A0A072P337"/>
<sequence length="84" mass="9211">DRVTLVYRDYKIDNLLYHNAQPRVIGVLYREMVTIGHPPSDVINLVSPGSSIDEVGQVARIEAGMPNALLLNVTLGLPTLDQAL</sequence>
<reference evidence="1 2" key="1">
    <citation type="submission" date="2013-03" db="EMBL/GenBank/DDBJ databases">
        <title>The Genome Sequence of Exophiala aquamarina CBS 119918.</title>
        <authorList>
            <consortium name="The Broad Institute Genomics Platform"/>
            <person name="Cuomo C."/>
            <person name="de Hoog S."/>
            <person name="Gorbushina A."/>
            <person name="Walker B."/>
            <person name="Young S.K."/>
            <person name="Zeng Q."/>
            <person name="Gargeya S."/>
            <person name="Fitzgerald M."/>
            <person name="Haas B."/>
            <person name="Abouelleil A."/>
            <person name="Allen A.W."/>
            <person name="Alvarado L."/>
            <person name="Arachchi H.M."/>
            <person name="Berlin A.M."/>
            <person name="Chapman S.B."/>
            <person name="Gainer-Dewar J."/>
            <person name="Goldberg J."/>
            <person name="Griggs A."/>
            <person name="Gujja S."/>
            <person name="Hansen M."/>
            <person name="Howarth C."/>
            <person name="Imamovic A."/>
            <person name="Ireland A."/>
            <person name="Larimer J."/>
            <person name="McCowan C."/>
            <person name="Murphy C."/>
            <person name="Pearson M."/>
            <person name="Poon T.W."/>
            <person name="Priest M."/>
            <person name="Roberts A."/>
            <person name="Saif S."/>
            <person name="Shea T."/>
            <person name="Sisk P."/>
            <person name="Sykes S."/>
            <person name="Wortman J."/>
            <person name="Nusbaum C."/>
            <person name="Birren B."/>
        </authorList>
    </citation>
    <scope>NUCLEOTIDE SEQUENCE [LARGE SCALE GENOMIC DNA]</scope>
    <source>
        <strain evidence="1 2">CBS 119918</strain>
    </source>
</reference>
<proteinExistence type="predicted"/>
<keyword evidence="1" id="KW-0808">Transferase</keyword>
<dbReference type="GeneID" id="25284820"/>
<dbReference type="VEuPathDB" id="FungiDB:A1O9_09912"/>
<dbReference type="Proteomes" id="UP000027920">
    <property type="component" value="Unassembled WGS sequence"/>
</dbReference>
<evidence type="ECO:0000313" key="1">
    <source>
        <dbReference type="EMBL" id="KEF54117.1"/>
    </source>
</evidence>
<dbReference type="EMBL" id="AMGV01000011">
    <property type="protein sequence ID" value="KEF54117.1"/>
    <property type="molecule type" value="Genomic_DNA"/>
</dbReference>
<organism evidence="1 2">
    <name type="scientific">Exophiala aquamarina CBS 119918</name>
    <dbReference type="NCBI Taxonomy" id="1182545"/>
    <lineage>
        <taxon>Eukaryota</taxon>
        <taxon>Fungi</taxon>
        <taxon>Dikarya</taxon>
        <taxon>Ascomycota</taxon>
        <taxon>Pezizomycotina</taxon>
        <taxon>Eurotiomycetes</taxon>
        <taxon>Chaetothyriomycetidae</taxon>
        <taxon>Chaetothyriales</taxon>
        <taxon>Herpotrichiellaceae</taxon>
        <taxon>Exophiala</taxon>
    </lineage>
</organism>
<dbReference type="OrthoDB" id="191037at2759"/>
<evidence type="ECO:0000313" key="2">
    <source>
        <dbReference type="Proteomes" id="UP000027920"/>
    </source>
</evidence>
<dbReference type="RefSeq" id="XP_013256707.1">
    <property type="nucleotide sequence ID" value="XM_013401253.1"/>
</dbReference>
<name>A0A072P337_9EURO</name>
<dbReference type="HOGENOM" id="CLU_2533588_0_0_1"/>
<feature type="non-terminal residue" evidence="1">
    <location>
        <position position="1"/>
    </location>
</feature>
<comment type="caution">
    <text evidence="1">The sequence shown here is derived from an EMBL/GenBank/DDBJ whole genome shotgun (WGS) entry which is preliminary data.</text>
</comment>
<protein>
    <submittedName>
        <fullName evidence="1">Aminoglycoside phosphotransferase</fullName>
    </submittedName>
</protein>